<accession>A0A915D9N0</accession>
<feature type="compositionally biased region" description="Polar residues" evidence="1">
    <location>
        <begin position="1"/>
        <end position="18"/>
    </location>
</feature>
<proteinExistence type="predicted"/>
<dbReference type="Gene3D" id="6.10.140.750">
    <property type="match status" value="1"/>
</dbReference>
<feature type="region of interest" description="Disordered" evidence="1">
    <location>
        <begin position="1"/>
        <end position="25"/>
    </location>
</feature>
<dbReference type="GO" id="GO:0031463">
    <property type="term" value="C:Cul3-RING ubiquitin ligase complex"/>
    <property type="evidence" value="ECO:0007669"/>
    <property type="project" value="TreeGrafter"/>
</dbReference>
<dbReference type="AlphaFoldDB" id="A0A915D9N0"/>
<dbReference type="WBParaSite" id="jg16884">
    <property type="protein sequence ID" value="jg16884"/>
    <property type="gene ID" value="jg16884"/>
</dbReference>
<dbReference type="PANTHER" id="PTHR14958:SF29">
    <property type="entry name" value="INSOMNIAC, ISOFORM B"/>
    <property type="match status" value="1"/>
</dbReference>
<evidence type="ECO:0000313" key="3">
    <source>
        <dbReference type="WBParaSite" id="jg16884"/>
    </source>
</evidence>
<dbReference type="GO" id="GO:0043161">
    <property type="term" value="P:proteasome-mediated ubiquitin-dependent protein catabolic process"/>
    <property type="evidence" value="ECO:0007669"/>
    <property type="project" value="TreeGrafter"/>
</dbReference>
<dbReference type="GO" id="GO:0097602">
    <property type="term" value="F:cullin family protein binding"/>
    <property type="evidence" value="ECO:0007669"/>
    <property type="project" value="TreeGrafter"/>
</dbReference>
<dbReference type="Gene3D" id="3.30.70.2000">
    <property type="match status" value="1"/>
</dbReference>
<name>A0A915D9N0_9BILA</name>
<dbReference type="Proteomes" id="UP000887574">
    <property type="component" value="Unplaced"/>
</dbReference>
<organism evidence="2 3">
    <name type="scientific">Ditylenchus dipsaci</name>
    <dbReference type="NCBI Taxonomy" id="166011"/>
    <lineage>
        <taxon>Eukaryota</taxon>
        <taxon>Metazoa</taxon>
        <taxon>Ecdysozoa</taxon>
        <taxon>Nematoda</taxon>
        <taxon>Chromadorea</taxon>
        <taxon>Rhabditida</taxon>
        <taxon>Tylenchina</taxon>
        <taxon>Tylenchomorpha</taxon>
        <taxon>Sphaerularioidea</taxon>
        <taxon>Anguinidae</taxon>
        <taxon>Anguininae</taxon>
        <taxon>Ditylenchus</taxon>
    </lineage>
</organism>
<evidence type="ECO:0000313" key="2">
    <source>
        <dbReference type="Proteomes" id="UP000887574"/>
    </source>
</evidence>
<dbReference type="PANTHER" id="PTHR14958">
    <property type="entry name" value="POTASSIUM CHANNEL TETRAMERISATION DOMAIN CONTAINING PROTEIN"/>
    <property type="match status" value="1"/>
</dbReference>
<dbReference type="GO" id="GO:0005737">
    <property type="term" value="C:cytoplasm"/>
    <property type="evidence" value="ECO:0007669"/>
    <property type="project" value="TreeGrafter"/>
</dbReference>
<reference evidence="3" key="1">
    <citation type="submission" date="2022-11" db="UniProtKB">
        <authorList>
            <consortium name="WormBaseParasite"/>
        </authorList>
    </citation>
    <scope>IDENTIFICATION</scope>
</reference>
<protein>
    <submittedName>
        <fullName evidence="3">Uncharacterized protein</fullName>
    </submittedName>
</protein>
<evidence type="ECO:0000256" key="1">
    <source>
        <dbReference type="SAM" id="MobiDB-lite"/>
    </source>
</evidence>
<keyword evidence="2" id="KW-1185">Reference proteome</keyword>
<sequence>MNSEELTTQSENGFSSPHSEMHNKAPVRARTWIRLNVGGRFSKPPDKHFAGNPAHFLPDCAKKSKIYQVKWTRLEGVLEEAEFYNLPRLISLCNERISEREKIKKGVTKHVYRVLQCHEEELTSVVSAMSDGWKFEQLVPIGSFHSSELHPEYLCVVSREYPEPEMLP</sequence>